<dbReference type="OrthoDB" id="10284579at2759"/>
<comment type="caution">
    <text evidence="1">The sequence shown here is derived from an EMBL/GenBank/DDBJ whole genome shotgun (WGS) entry which is preliminary data.</text>
</comment>
<evidence type="ECO:0000313" key="3">
    <source>
        <dbReference type="Proteomes" id="UP001152797"/>
    </source>
</evidence>
<proteinExistence type="predicted"/>
<dbReference type="EMBL" id="CAMXCT020005890">
    <property type="protein sequence ID" value="CAL1166864.1"/>
    <property type="molecule type" value="Genomic_DNA"/>
</dbReference>
<dbReference type="AlphaFoldDB" id="A0A9P1DQL3"/>
<reference evidence="2" key="2">
    <citation type="submission" date="2024-04" db="EMBL/GenBank/DDBJ databases">
        <authorList>
            <person name="Chen Y."/>
            <person name="Shah S."/>
            <person name="Dougan E. K."/>
            <person name="Thang M."/>
            <person name="Chan C."/>
        </authorList>
    </citation>
    <scope>NUCLEOTIDE SEQUENCE [LARGE SCALE GENOMIC DNA]</scope>
</reference>
<sequence>MAFVEGNADRREVFVHTVFLEGVTILDGICPMAIGRLAMANKELQQLVMQEKRIWLNSIATALPAFELNPELLEKPHKFLPFLRDFRKAIAIPGPERRAKGTDTARSKQSRWTQCPKATHVLRLRRLEDARKLQDRLRIADQIAREHLANGGCYAKVFLAPLVLPEMHNKARFWLEDSDEEGLHSHLAFGQPIVVPADEAPQSDESDTGNRLRQIGDDQVRPCALRIHFVRLQHQLLMAARDDDAPAIMIPLNGPPYHEPRRPSPVGAMRVTVDISVADMKHQLFHVRGITLSVNGPWVDCCGLYAPPQGIDSFAPSDPAPARAALSIICIRDDGVERPNVVAVRAQSETFGTAKLPDALHLDCLRGRPFPR</sequence>
<accession>A0A9P1DQL3</accession>
<evidence type="ECO:0000313" key="2">
    <source>
        <dbReference type="EMBL" id="CAL1166864.1"/>
    </source>
</evidence>
<dbReference type="EMBL" id="CAMXCT030005890">
    <property type="protein sequence ID" value="CAL4800801.1"/>
    <property type="molecule type" value="Genomic_DNA"/>
</dbReference>
<keyword evidence="3" id="KW-1185">Reference proteome</keyword>
<organism evidence="1">
    <name type="scientific">Cladocopium goreaui</name>
    <dbReference type="NCBI Taxonomy" id="2562237"/>
    <lineage>
        <taxon>Eukaryota</taxon>
        <taxon>Sar</taxon>
        <taxon>Alveolata</taxon>
        <taxon>Dinophyceae</taxon>
        <taxon>Suessiales</taxon>
        <taxon>Symbiodiniaceae</taxon>
        <taxon>Cladocopium</taxon>
    </lineage>
</organism>
<evidence type="ECO:0000313" key="1">
    <source>
        <dbReference type="EMBL" id="CAI4013489.1"/>
    </source>
</evidence>
<protein>
    <submittedName>
        <fullName evidence="1">Uncharacterized protein</fullName>
    </submittedName>
</protein>
<name>A0A9P1DQL3_9DINO</name>
<dbReference type="Proteomes" id="UP001152797">
    <property type="component" value="Unassembled WGS sequence"/>
</dbReference>
<gene>
    <name evidence="1" type="ORF">C1SCF055_LOCUS38451</name>
</gene>
<dbReference type="EMBL" id="CAMXCT010005890">
    <property type="protein sequence ID" value="CAI4013489.1"/>
    <property type="molecule type" value="Genomic_DNA"/>
</dbReference>
<reference evidence="1" key="1">
    <citation type="submission" date="2022-10" db="EMBL/GenBank/DDBJ databases">
        <authorList>
            <person name="Chen Y."/>
            <person name="Dougan E. K."/>
            <person name="Chan C."/>
            <person name="Rhodes N."/>
            <person name="Thang M."/>
        </authorList>
    </citation>
    <scope>NUCLEOTIDE SEQUENCE</scope>
</reference>